<evidence type="ECO:0000313" key="1">
    <source>
        <dbReference type="EMBL" id="PQJ09755.1"/>
    </source>
</evidence>
<dbReference type="RefSeq" id="WP_105040527.1">
    <property type="nucleotide sequence ID" value="NZ_PPSL01000005.1"/>
</dbReference>
<evidence type="ECO:0000313" key="2">
    <source>
        <dbReference type="Proteomes" id="UP000239872"/>
    </source>
</evidence>
<proteinExistence type="predicted"/>
<protein>
    <submittedName>
        <fullName evidence="1">Uncharacterized protein</fullName>
    </submittedName>
</protein>
<comment type="caution">
    <text evidence="1">The sequence shown here is derived from an EMBL/GenBank/DDBJ whole genome shotgun (WGS) entry which is preliminary data.</text>
</comment>
<keyword evidence="2" id="KW-1185">Reference proteome</keyword>
<organism evidence="1 2">
    <name type="scientific">Flavipsychrobacter stenotrophus</name>
    <dbReference type="NCBI Taxonomy" id="2077091"/>
    <lineage>
        <taxon>Bacteria</taxon>
        <taxon>Pseudomonadati</taxon>
        <taxon>Bacteroidota</taxon>
        <taxon>Chitinophagia</taxon>
        <taxon>Chitinophagales</taxon>
        <taxon>Chitinophagaceae</taxon>
        <taxon>Flavipsychrobacter</taxon>
    </lineage>
</organism>
<dbReference type="AlphaFoldDB" id="A0A2S7ST26"/>
<dbReference type="EMBL" id="PPSL01000005">
    <property type="protein sequence ID" value="PQJ09755.1"/>
    <property type="molecule type" value="Genomic_DNA"/>
</dbReference>
<reference evidence="1 2" key="1">
    <citation type="submission" date="2018-01" db="EMBL/GenBank/DDBJ databases">
        <title>A novel member of the phylum Bacteroidetes isolated from glacier ice.</title>
        <authorList>
            <person name="Liu Q."/>
            <person name="Xin Y.-H."/>
        </authorList>
    </citation>
    <scope>NUCLEOTIDE SEQUENCE [LARGE SCALE GENOMIC DNA]</scope>
    <source>
        <strain evidence="1 2">RB1R16</strain>
    </source>
</reference>
<sequence length="70" mass="7786">MANETRNDDNSAGQWLRGFKGCEHYTDEEAGEIADSLDLLAAILLENAAQKLHCNIYSNEIQHKKPKIAA</sequence>
<name>A0A2S7ST26_9BACT</name>
<accession>A0A2S7ST26</accession>
<gene>
    <name evidence="1" type="ORF">CJD36_017665</name>
</gene>
<dbReference type="Proteomes" id="UP000239872">
    <property type="component" value="Unassembled WGS sequence"/>
</dbReference>